<dbReference type="GO" id="GO:0009982">
    <property type="term" value="F:pseudouridine synthase activity"/>
    <property type="evidence" value="ECO:0007669"/>
    <property type="project" value="InterPro"/>
</dbReference>
<organism evidence="2 3">
    <name type="scientific">Plasmodium yoelii yoelii</name>
    <dbReference type="NCBI Taxonomy" id="73239"/>
    <lineage>
        <taxon>Eukaryota</taxon>
        <taxon>Sar</taxon>
        <taxon>Alveolata</taxon>
        <taxon>Apicomplexa</taxon>
        <taxon>Aconoidasida</taxon>
        <taxon>Haemosporida</taxon>
        <taxon>Plasmodiidae</taxon>
        <taxon>Plasmodium</taxon>
        <taxon>Plasmodium (Vinckeia)</taxon>
    </lineage>
</organism>
<proteinExistence type="predicted"/>
<protein>
    <submittedName>
        <fullName evidence="2">tRNA pseudouridine synthase</fullName>
    </submittedName>
</protein>
<dbReference type="InterPro" id="IPR020103">
    <property type="entry name" value="PsdUridine_synth_cat_dom_sf"/>
</dbReference>
<dbReference type="InterPro" id="IPR020095">
    <property type="entry name" value="PsdUridine_synth_TruA_C"/>
</dbReference>
<dbReference type="GO" id="GO:0001522">
    <property type="term" value="P:pseudouridine synthesis"/>
    <property type="evidence" value="ECO:0007669"/>
    <property type="project" value="InterPro"/>
</dbReference>
<dbReference type="Gene3D" id="3.30.70.660">
    <property type="entry name" value="Pseudouridine synthase I, catalytic domain, C-terminal subdomain"/>
    <property type="match status" value="1"/>
</dbReference>
<evidence type="ECO:0000313" key="2">
    <source>
        <dbReference type="EMBL" id="WBY56644.1"/>
    </source>
</evidence>
<dbReference type="Proteomes" id="UP001054126">
    <property type="component" value="Chromosome 8"/>
</dbReference>
<name>A0AAE9WU54_PLAYO</name>
<dbReference type="GO" id="GO:0003723">
    <property type="term" value="F:RNA binding"/>
    <property type="evidence" value="ECO:0007669"/>
    <property type="project" value="InterPro"/>
</dbReference>
<gene>
    <name evidence="2" type="ORF">Py17XNL_000801695</name>
</gene>
<dbReference type="Pfam" id="PF01416">
    <property type="entry name" value="PseudoU_synth_1"/>
    <property type="match status" value="1"/>
</dbReference>
<sequence>MVAALFLVGKGQLDEQDIKTMLENNSIKNKNYKIADECGLLLYSFKFSDINFNFNVDNKIFLNVMNKYIQTTILVVSLCYPLKIKKPSENFFENINDETKEILQ</sequence>
<dbReference type="InterPro" id="IPR020097">
    <property type="entry name" value="PsdUridine_synth_TruA_a/b_dom"/>
</dbReference>
<accession>A0AAE9WU54</accession>
<evidence type="ECO:0000259" key="1">
    <source>
        <dbReference type="Pfam" id="PF01416"/>
    </source>
</evidence>
<dbReference type="SUPFAM" id="SSF55120">
    <property type="entry name" value="Pseudouridine synthase"/>
    <property type="match status" value="1"/>
</dbReference>
<dbReference type="EMBL" id="CP115532">
    <property type="protein sequence ID" value="WBY56644.1"/>
    <property type="molecule type" value="Genomic_DNA"/>
</dbReference>
<feature type="domain" description="Pseudouridine synthase I TruA alpha/beta" evidence="1">
    <location>
        <begin position="1"/>
        <end position="47"/>
    </location>
</feature>
<evidence type="ECO:0000313" key="3">
    <source>
        <dbReference type="Proteomes" id="UP001054126"/>
    </source>
</evidence>
<reference evidence="2" key="1">
    <citation type="submission" date="2023-01" db="EMBL/GenBank/DDBJ databases">
        <title>Long-Read Genome Assembly and Gene Model Annotations for the Rodent Malaria Parasite Plasmodium yoelii 17XNL.</title>
        <authorList>
            <person name="Mitchell G.J."/>
            <person name="Sebastian A."/>
            <person name="Albert I."/>
            <person name="Lindner S.E."/>
        </authorList>
    </citation>
    <scope>NUCLEOTIDE SEQUENCE</scope>
    <source>
        <strain evidence="2">17XNL clone 1.1</strain>
    </source>
</reference>
<dbReference type="AlphaFoldDB" id="A0AAE9WU54"/>